<dbReference type="EMBL" id="CP162550">
    <property type="protein sequence ID" value="XDI35239.1"/>
    <property type="molecule type" value="Genomic_DNA"/>
</dbReference>
<sequence>MMNKKELTIVIVFIVAGLGCLTFPAVWLFPDFHRQVSFMFFTICLYALVPLIIGFSFFYYFRVHRKRSSNTLK</sequence>
<name>A0AB39BND2_9BACI</name>
<protein>
    <recommendedName>
        <fullName evidence="3">Lipoprotein</fullName>
    </recommendedName>
</protein>
<dbReference type="PROSITE" id="PS51257">
    <property type="entry name" value="PROKAR_LIPOPROTEIN"/>
    <property type="match status" value="1"/>
</dbReference>
<evidence type="ECO:0008006" key="3">
    <source>
        <dbReference type="Google" id="ProtNLM"/>
    </source>
</evidence>
<feature type="transmembrane region" description="Helical" evidence="1">
    <location>
        <begin position="36"/>
        <end position="61"/>
    </location>
</feature>
<proteinExistence type="predicted"/>
<evidence type="ECO:0000256" key="1">
    <source>
        <dbReference type="SAM" id="Phobius"/>
    </source>
</evidence>
<dbReference type="RefSeq" id="WP_368502852.1">
    <property type="nucleotide sequence ID" value="NZ_CP162550.1"/>
</dbReference>
<keyword evidence="2" id="KW-0614">Plasmid</keyword>
<evidence type="ECO:0000313" key="2">
    <source>
        <dbReference type="EMBL" id="XDI35239.1"/>
    </source>
</evidence>
<reference evidence="2" key="1">
    <citation type="submission" date="2024-07" db="EMBL/GenBank/DDBJ databases">
        <title>Identification and characteristics of an arsenic-resistant bacterial isolate, which belongs to a novel species.</title>
        <authorList>
            <person name="Juszczyk A."/>
            <person name="Kowalczyk A."/>
            <person name="Was K."/>
            <person name="Kosowicz W."/>
            <person name="Budzyn A."/>
            <person name="Latowski D."/>
        </authorList>
    </citation>
    <scope>NUCLEOTIDE SEQUENCE</scope>
    <source>
        <strain evidence="2">As8PL</strain>
        <plasmid evidence="2">unnamed</plasmid>
    </source>
</reference>
<organism evidence="2">
    <name type="scientific">Alkalihalophilus sp. As8PL</name>
    <dbReference type="NCBI Taxonomy" id="3237103"/>
    <lineage>
        <taxon>Bacteria</taxon>
        <taxon>Bacillati</taxon>
        <taxon>Bacillota</taxon>
        <taxon>Bacilli</taxon>
        <taxon>Bacillales</taxon>
        <taxon>Bacillaceae</taxon>
        <taxon>Alkalihalophilus</taxon>
    </lineage>
</organism>
<feature type="transmembrane region" description="Helical" evidence="1">
    <location>
        <begin position="7"/>
        <end position="30"/>
    </location>
</feature>
<geneLocation type="plasmid" evidence="2">
    <name>unnamed</name>
</geneLocation>
<gene>
    <name evidence="2" type="ORF">AB3N04_00550</name>
</gene>
<keyword evidence="1" id="KW-0472">Membrane</keyword>
<dbReference type="AlphaFoldDB" id="A0AB39BND2"/>
<keyword evidence="1" id="KW-1133">Transmembrane helix</keyword>
<accession>A0AB39BND2</accession>
<keyword evidence="1" id="KW-0812">Transmembrane</keyword>